<protein>
    <recommendedName>
        <fullName evidence="6">Carboxylic ester hydrolase</fullName>
        <ecNumber evidence="6">3.1.1.-</ecNumber>
    </recommendedName>
</protein>
<evidence type="ECO:0000259" key="7">
    <source>
        <dbReference type="Pfam" id="PF00135"/>
    </source>
</evidence>
<dbReference type="SUPFAM" id="SSF53474">
    <property type="entry name" value="alpha/beta-Hydrolases"/>
    <property type="match status" value="1"/>
</dbReference>
<keyword evidence="9" id="KW-1185">Reference proteome</keyword>
<dbReference type="EC" id="3.1.1.-" evidence="6"/>
<accession>A0A8J9YB11</accession>
<feature type="domain" description="Carboxylesterase type B" evidence="7">
    <location>
        <begin position="3"/>
        <end position="527"/>
    </location>
</feature>
<evidence type="ECO:0000256" key="1">
    <source>
        <dbReference type="ARBA" id="ARBA00005964"/>
    </source>
</evidence>
<dbReference type="OrthoDB" id="19653at2759"/>
<dbReference type="PANTHER" id="PTHR43142">
    <property type="entry name" value="CARBOXYLIC ESTER HYDROLASE"/>
    <property type="match status" value="1"/>
</dbReference>
<organism evidence="8 9">
    <name type="scientific">Brenthis ino</name>
    <name type="common">lesser marbled fritillary</name>
    <dbReference type="NCBI Taxonomy" id="405034"/>
    <lineage>
        <taxon>Eukaryota</taxon>
        <taxon>Metazoa</taxon>
        <taxon>Ecdysozoa</taxon>
        <taxon>Arthropoda</taxon>
        <taxon>Hexapoda</taxon>
        <taxon>Insecta</taxon>
        <taxon>Pterygota</taxon>
        <taxon>Neoptera</taxon>
        <taxon>Endopterygota</taxon>
        <taxon>Lepidoptera</taxon>
        <taxon>Glossata</taxon>
        <taxon>Ditrysia</taxon>
        <taxon>Papilionoidea</taxon>
        <taxon>Nymphalidae</taxon>
        <taxon>Heliconiinae</taxon>
        <taxon>Argynnini</taxon>
        <taxon>Brenthis</taxon>
    </lineage>
</organism>
<keyword evidence="3 6" id="KW-0378">Hydrolase</keyword>
<feature type="non-terminal residue" evidence="8">
    <location>
        <position position="542"/>
    </location>
</feature>
<dbReference type="InterPro" id="IPR029058">
    <property type="entry name" value="AB_hydrolase_fold"/>
</dbReference>
<dbReference type="InterPro" id="IPR002018">
    <property type="entry name" value="CarbesteraseB"/>
</dbReference>
<comment type="similarity">
    <text evidence="1 6">Belongs to the type-B carboxylesterase/lipase family.</text>
</comment>
<evidence type="ECO:0000256" key="3">
    <source>
        <dbReference type="ARBA" id="ARBA00022801"/>
    </source>
</evidence>
<dbReference type="PROSITE" id="PS00122">
    <property type="entry name" value="CARBOXYLESTERASE_B_1"/>
    <property type="match status" value="1"/>
</dbReference>
<gene>
    <name evidence="8" type="ORF">BINO364_LOCUS6106</name>
</gene>
<dbReference type="PROSITE" id="PS00941">
    <property type="entry name" value="CARBOXYLESTERASE_B_2"/>
    <property type="match status" value="1"/>
</dbReference>
<evidence type="ECO:0000256" key="5">
    <source>
        <dbReference type="ARBA" id="ARBA00023180"/>
    </source>
</evidence>
<dbReference type="PANTHER" id="PTHR43142:SF1">
    <property type="entry name" value="CARBOXYLIC ESTER HYDROLASE"/>
    <property type="match status" value="1"/>
</dbReference>
<dbReference type="Gene3D" id="3.40.50.1820">
    <property type="entry name" value="alpha/beta hydrolase"/>
    <property type="match status" value="1"/>
</dbReference>
<dbReference type="EMBL" id="OV170234">
    <property type="protein sequence ID" value="CAH0719806.1"/>
    <property type="molecule type" value="Genomic_DNA"/>
</dbReference>
<evidence type="ECO:0000313" key="8">
    <source>
        <dbReference type="EMBL" id="CAH0719806.1"/>
    </source>
</evidence>
<reference evidence="8" key="1">
    <citation type="submission" date="2021-12" db="EMBL/GenBank/DDBJ databases">
        <authorList>
            <person name="Martin H S."/>
        </authorList>
    </citation>
    <scope>NUCLEOTIDE SEQUENCE</scope>
</reference>
<keyword evidence="5" id="KW-0325">Glycoprotein</keyword>
<proteinExistence type="inferred from homology"/>
<keyword evidence="4" id="KW-1015">Disulfide bond</keyword>
<sequence length="542" mass="62072">MVQVEILDGILEGERVINEYGGSFYSFRGIPYAKPPIGELRFMAPQPVEPWQGVRNAKEEGPVCIQYDSYITNQYCGQEDCLYLNVYSPDLKPNQSLPVMVWIHGGGFTCGSGNFYEPEFLIKKDVVLVTFNYRLEVLGFLCLNTEEIPGNAGMKDQVAALRWVQKNIKYFGGDPSNVTIFGESAGAGSVSYHLVSPMSVGLFKRAILQSGAITNAWSRCERPRDRALNLARKLGFYSENDIELAAFFKSVPVESLVKINLPVTLAENFETKLNVWFSIVNEKKFENCERFFFEDELQNKMPEIHKNIEIIIGYTEHEGILALNAGFNLDEIIEQSNNFADYFVPSSIRYKASLHDQLDLGNRIKKYYFKDDIVSMKNIKQLLNYFSANFFVYGIIALARAIAKSNQNKLYLYKFTCKTKRNIFAEKLGTLNFLGTDETFVCHGDDIAYLFPLSIISEKVNENSIEQDTIETVTNLWTNFAKYGSPTPNNDTGVEWRPFTIEEQDYLNIGNTLAKENHPERDEVLFWDTIYNRFFPHYTEFE</sequence>
<evidence type="ECO:0000256" key="6">
    <source>
        <dbReference type="RuleBase" id="RU361235"/>
    </source>
</evidence>
<dbReference type="InterPro" id="IPR019826">
    <property type="entry name" value="Carboxylesterase_B_AS"/>
</dbReference>
<evidence type="ECO:0000256" key="4">
    <source>
        <dbReference type="ARBA" id="ARBA00023157"/>
    </source>
</evidence>
<dbReference type="Proteomes" id="UP000838878">
    <property type="component" value="Chromosome 14"/>
</dbReference>
<dbReference type="GO" id="GO:0052689">
    <property type="term" value="F:carboxylic ester hydrolase activity"/>
    <property type="evidence" value="ECO:0007669"/>
    <property type="project" value="UniProtKB-KW"/>
</dbReference>
<keyword evidence="2" id="KW-0719">Serine esterase</keyword>
<name>A0A8J9YB11_9NEOP</name>
<dbReference type="InterPro" id="IPR019819">
    <property type="entry name" value="Carboxylesterase_B_CS"/>
</dbReference>
<dbReference type="Pfam" id="PF00135">
    <property type="entry name" value="COesterase"/>
    <property type="match status" value="1"/>
</dbReference>
<evidence type="ECO:0000313" key="9">
    <source>
        <dbReference type="Proteomes" id="UP000838878"/>
    </source>
</evidence>
<evidence type="ECO:0000256" key="2">
    <source>
        <dbReference type="ARBA" id="ARBA00022487"/>
    </source>
</evidence>
<dbReference type="AlphaFoldDB" id="A0A8J9YB11"/>